<dbReference type="EMBL" id="JAGTTL010000023">
    <property type="protein sequence ID" value="KAK6304330.1"/>
    <property type="molecule type" value="Genomic_DNA"/>
</dbReference>
<dbReference type="Proteomes" id="UP001356427">
    <property type="component" value="Unassembled WGS sequence"/>
</dbReference>
<evidence type="ECO:0000313" key="2">
    <source>
        <dbReference type="EMBL" id="KAK6304330.1"/>
    </source>
</evidence>
<accession>A0AAN8LDQ8</accession>
<name>A0AAN8LDQ8_9TELE</name>
<proteinExistence type="predicted"/>
<keyword evidence="3" id="KW-1185">Reference proteome</keyword>
<feature type="region of interest" description="Disordered" evidence="1">
    <location>
        <begin position="40"/>
        <end position="59"/>
    </location>
</feature>
<reference evidence="2 3" key="1">
    <citation type="submission" date="2021-04" db="EMBL/GenBank/DDBJ databases">
        <authorList>
            <person name="De Guttry C."/>
            <person name="Zahm M."/>
            <person name="Klopp C."/>
            <person name="Cabau C."/>
            <person name="Louis A."/>
            <person name="Berthelot C."/>
            <person name="Parey E."/>
            <person name="Roest Crollius H."/>
            <person name="Montfort J."/>
            <person name="Robinson-Rechavi M."/>
            <person name="Bucao C."/>
            <person name="Bouchez O."/>
            <person name="Gislard M."/>
            <person name="Lluch J."/>
            <person name="Milhes M."/>
            <person name="Lampietro C."/>
            <person name="Lopez Roques C."/>
            <person name="Donnadieu C."/>
            <person name="Braasch I."/>
            <person name="Desvignes T."/>
            <person name="Postlethwait J."/>
            <person name="Bobe J."/>
            <person name="Wedekind C."/>
            <person name="Guiguen Y."/>
        </authorList>
    </citation>
    <scope>NUCLEOTIDE SEQUENCE [LARGE SCALE GENOMIC DNA]</scope>
    <source>
        <strain evidence="2">Cs_M1</strain>
        <tissue evidence="2">Blood</tissue>
    </source>
</reference>
<organism evidence="2 3">
    <name type="scientific">Coregonus suidteri</name>
    <dbReference type="NCBI Taxonomy" id="861788"/>
    <lineage>
        <taxon>Eukaryota</taxon>
        <taxon>Metazoa</taxon>
        <taxon>Chordata</taxon>
        <taxon>Craniata</taxon>
        <taxon>Vertebrata</taxon>
        <taxon>Euteleostomi</taxon>
        <taxon>Actinopterygii</taxon>
        <taxon>Neopterygii</taxon>
        <taxon>Teleostei</taxon>
        <taxon>Protacanthopterygii</taxon>
        <taxon>Salmoniformes</taxon>
        <taxon>Salmonidae</taxon>
        <taxon>Coregoninae</taxon>
        <taxon>Coregonus</taxon>
    </lineage>
</organism>
<dbReference type="AlphaFoldDB" id="A0AAN8LDQ8"/>
<comment type="caution">
    <text evidence="2">The sequence shown here is derived from an EMBL/GenBank/DDBJ whole genome shotgun (WGS) entry which is preliminary data.</text>
</comment>
<evidence type="ECO:0000313" key="3">
    <source>
        <dbReference type="Proteomes" id="UP001356427"/>
    </source>
</evidence>
<gene>
    <name evidence="2" type="ORF">J4Q44_G00249160</name>
</gene>
<protein>
    <submittedName>
        <fullName evidence="2">Uncharacterized protein</fullName>
    </submittedName>
</protein>
<sequence length="78" mass="8567">MGEDSICDCCDSKCVKTKPRRAMMDGFASSGLLLLSDQLSTPKGGFPQVSPSPVNDDDEDVVWFETKMDGKMDEFDNP</sequence>
<evidence type="ECO:0000256" key="1">
    <source>
        <dbReference type="SAM" id="MobiDB-lite"/>
    </source>
</evidence>